<dbReference type="Gene3D" id="2.40.50.100">
    <property type="match status" value="1"/>
</dbReference>
<feature type="domain" description="AprE-like long alpha-helical hairpin" evidence="11">
    <location>
        <begin position="115"/>
        <end position="299"/>
    </location>
</feature>
<keyword evidence="14" id="KW-1185">Reference proteome</keyword>
<dbReference type="PANTHER" id="PTHR30386">
    <property type="entry name" value="MEMBRANE FUSION SUBUNIT OF EMRAB-TOLC MULTIDRUG EFFLUX PUMP"/>
    <property type="match status" value="1"/>
</dbReference>
<keyword evidence="3 9" id="KW-0813">Transport</keyword>
<evidence type="ECO:0000313" key="14">
    <source>
        <dbReference type="Proteomes" id="UP001305521"/>
    </source>
</evidence>
<dbReference type="NCBIfam" id="TIGR01843">
    <property type="entry name" value="type_I_hlyD"/>
    <property type="match status" value="1"/>
</dbReference>
<organism evidence="13 14">
    <name type="scientific">Sediminicoccus rosea</name>
    <dbReference type="NCBI Taxonomy" id="1225128"/>
    <lineage>
        <taxon>Bacteria</taxon>
        <taxon>Pseudomonadati</taxon>
        <taxon>Pseudomonadota</taxon>
        <taxon>Alphaproteobacteria</taxon>
        <taxon>Acetobacterales</taxon>
        <taxon>Roseomonadaceae</taxon>
        <taxon>Sediminicoccus</taxon>
    </lineage>
</organism>
<sequence>MLDTTETRLPVPRPAVQPARMPPEIETEAPRTRGVVLFGLIVMFGFFGGFMAWAVFAPLSEAAIAPGMIKVEGTRRTLQHLEGGMVREILVRDGDQVREGQVLMRLDDVQSGSAVAGLVAQRDAFLAQQARLVAELERAESITFPPELLASREPRAAEAMAGQRNLFQARQASLSSQLNVLTNRRDQARGTIASAEGQIEAARRQLTLLVQEEAMRRGLVQQGLARLPELLALQRQLAATEGLIADLTGQIRRANAAVEEAESQTRQATDQRLQEAGTELREVVGRLAEVEERLRAAADISTRRDIVAPEDGTIVNLRVFNLGAVLRPGDPAMELVPVRDRLIAEVHVQPMDIDVVFTGLPAEIRLPAFKQRLVPYLHGEVTFVAPDITVDPQTRASHYRAHIRIDAEQLARLPAVFLTPGMPVEAHIQLGSRTFWRYITQPVVDSFHRAFQEP</sequence>
<keyword evidence="5 9" id="KW-0997">Cell inner membrane</keyword>
<evidence type="ECO:0000256" key="3">
    <source>
        <dbReference type="ARBA" id="ARBA00022448"/>
    </source>
</evidence>
<gene>
    <name evidence="13" type="ORF">R9Z33_02455</name>
</gene>
<keyword evidence="6 9" id="KW-0812">Transmembrane</keyword>
<evidence type="ECO:0000256" key="8">
    <source>
        <dbReference type="ARBA" id="ARBA00023136"/>
    </source>
</evidence>
<evidence type="ECO:0000256" key="4">
    <source>
        <dbReference type="ARBA" id="ARBA00022475"/>
    </source>
</evidence>
<dbReference type="InterPro" id="IPR058781">
    <property type="entry name" value="HH_AprE-like"/>
</dbReference>
<dbReference type="InterPro" id="IPR010129">
    <property type="entry name" value="T1SS_HlyD"/>
</dbReference>
<accession>A0ABZ0PJ34</accession>
<keyword evidence="8 9" id="KW-0472">Membrane</keyword>
<evidence type="ECO:0000259" key="12">
    <source>
        <dbReference type="Pfam" id="PF26002"/>
    </source>
</evidence>
<evidence type="ECO:0000256" key="5">
    <source>
        <dbReference type="ARBA" id="ARBA00022519"/>
    </source>
</evidence>
<comment type="subcellular location">
    <subcellularLocation>
        <location evidence="1 9">Cell inner membrane</location>
        <topology evidence="1 9">Single-pass membrane protein</topology>
    </subcellularLocation>
</comment>
<dbReference type="Gene3D" id="2.40.30.170">
    <property type="match status" value="1"/>
</dbReference>
<evidence type="ECO:0000256" key="1">
    <source>
        <dbReference type="ARBA" id="ARBA00004377"/>
    </source>
</evidence>
<evidence type="ECO:0000256" key="9">
    <source>
        <dbReference type="RuleBase" id="RU365093"/>
    </source>
</evidence>
<comment type="similarity">
    <text evidence="2 9">Belongs to the membrane fusion protein (MFP) (TC 8.A.1) family.</text>
</comment>
<dbReference type="Pfam" id="PF26002">
    <property type="entry name" value="Beta-barrel_AprE"/>
    <property type="match status" value="1"/>
</dbReference>
<name>A0ABZ0PJ34_9PROT</name>
<evidence type="ECO:0000259" key="11">
    <source>
        <dbReference type="Pfam" id="PF25994"/>
    </source>
</evidence>
<dbReference type="Pfam" id="PF25994">
    <property type="entry name" value="HH_AprE"/>
    <property type="match status" value="1"/>
</dbReference>
<evidence type="ECO:0000256" key="2">
    <source>
        <dbReference type="ARBA" id="ARBA00009477"/>
    </source>
</evidence>
<keyword evidence="4 9" id="KW-1003">Cell membrane</keyword>
<dbReference type="InterPro" id="IPR058982">
    <property type="entry name" value="Beta-barrel_AprE"/>
</dbReference>
<dbReference type="InterPro" id="IPR050739">
    <property type="entry name" value="MFP"/>
</dbReference>
<dbReference type="Proteomes" id="UP001305521">
    <property type="component" value="Chromosome"/>
</dbReference>
<feature type="domain" description="AprE-like beta-barrel" evidence="12">
    <location>
        <begin position="342"/>
        <end position="430"/>
    </location>
</feature>
<feature type="coiled-coil region" evidence="10">
    <location>
        <begin position="244"/>
        <end position="293"/>
    </location>
</feature>
<dbReference type="PRINTS" id="PR01490">
    <property type="entry name" value="RTXTOXIND"/>
</dbReference>
<evidence type="ECO:0000256" key="6">
    <source>
        <dbReference type="ARBA" id="ARBA00022692"/>
    </source>
</evidence>
<keyword evidence="7 9" id="KW-1133">Transmembrane helix</keyword>
<feature type="coiled-coil region" evidence="10">
    <location>
        <begin position="178"/>
        <end position="212"/>
    </location>
</feature>
<evidence type="ECO:0000313" key="13">
    <source>
        <dbReference type="EMBL" id="WPB85744.1"/>
    </source>
</evidence>
<feature type="transmembrane region" description="Helical" evidence="9">
    <location>
        <begin position="35"/>
        <end position="56"/>
    </location>
</feature>
<protein>
    <recommendedName>
        <fullName evidence="9">Membrane fusion protein (MFP) family protein</fullName>
    </recommendedName>
</protein>
<dbReference type="PANTHER" id="PTHR30386:SF17">
    <property type="entry name" value="ALKALINE PROTEASE SECRETION PROTEIN APRE"/>
    <property type="match status" value="1"/>
</dbReference>
<evidence type="ECO:0000256" key="10">
    <source>
        <dbReference type="SAM" id="Coils"/>
    </source>
</evidence>
<reference evidence="13 14" key="1">
    <citation type="submission" date="2023-11" db="EMBL/GenBank/DDBJ databases">
        <title>Arctic aerobic anoxygenic photoheterotroph Sediminicoccus rosea KRV36 adapts its photosynthesis to long days of polar summer.</title>
        <authorList>
            <person name="Tomasch J."/>
            <person name="Kopejtka K."/>
            <person name="Bily T."/>
            <person name="Gardiner A.T."/>
            <person name="Gardian Z."/>
            <person name="Shivaramu S."/>
            <person name="Koblizek M."/>
            <person name="Engelhardt F."/>
            <person name="Kaftan D."/>
        </authorList>
    </citation>
    <scope>NUCLEOTIDE SEQUENCE [LARGE SCALE GENOMIC DNA]</scope>
    <source>
        <strain evidence="13 14">R-30</strain>
    </source>
</reference>
<dbReference type="EMBL" id="CP137852">
    <property type="protein sequence ID" value="WPB85744.1"/>
    <property type="molecule type" value="Genomic_DNA"/>
</dbReference>
<proteinExistence type="inferred from homology"/>
<evidence type="ECO:0000256" key="7">
    <source>
        <dbReference type="ARBA" id="ARBA00022989"/>
    </source>
</evidence>
<keyword evidence="10" id="KW-0175">Coiled coil</keyword>
<dbReference type="RefSeq" id="WP_318649723.1">
    <property type="nucleotide sequence ID" value="NZ_CP137852.1"/>
</dbReference>